<reference evidence="1 2" key="1">
    <citation type="journal article" date="2023" name="Science">
        <title>Complex scaffold remodeling in plant triterpene biosynthesis.</title>
        <authorList>
            <person name="De La Pena R."/>
            <person name="Hodgson H."/>
            <person name="Liu J.C."/>
            <person name="Stephenson M.J."/>
            <person name="Martin A.C."/>
            <person name="Owen C."/>
            <person name="Harkess A."/>
            <person name="Leebens-Mack J."/>
            <person name="Jimenez L.E."/>
            <person name="Osbourn A."/>
            <person name="Sattely E.S."/>
        </authorList>
    </citation>
    <scope>NUCLEOTIDE SEQUENCE [LARGE SCALE GENOMIC DNA]</scope>
    <source>
        <strain evidence="2">cv. JPN11</strain>
        <tissue evidence="1">Leaf</tissue>
    </source>
</reference>
<dbReference type="EMBL" id="CM051401">
    <property type="protein sequence ID" value="KAJ4713480.1"/>
    <property type="molecule type" value="Genomic_DNA"/>
</dbReference>
<sequence length="228" mass="26267">MAEVVKVIGSYSSLFCTRIEWALKLKGVQYEYLEEKDLLNKTPLLLKSNPVHKKVPVLIHNEKAIAESLVILEYIDDRWKENNPLLLPEDPQERAKARFWAKFADDKCVFGAWKACHTEGEEKAKALESAAESFAFLEKEIEGKKFFGGEQIGYLDLALGWIPHWLNVLEELGDMKLVDAQKFPFLNEWAQNFIETPVIKECLPPREKLVKYFTSSLSYMRSLAAKKQ</sequence>
<proteinExistence type="predicted"/>
<name>A0ACC1XQJ2_MELAZ</name>
<evidence type="ECO:0000313" key="2">
    <source>
        <dbReference type="Proteomes" id="UP001164539"/>
    </source>
</evidence>
<accession>A0ACC1XQJ2</accession>
<organism evidence="1 2">
    <name type="scientific">Melia azedarach</name>
    <name type="common">Chinaberry tree</name>
    <dbReference type="NCBI Taxonomy" id="155640"/>
    <lineage>
        <taxon>Eukaryota</taxon>
        <taxon>Viridiplantae</taxon>
        <taxon>Streptophyta</taxon>
        <taxon>Embryophyta</taxon>
        <taxon>Tracheophyta</taxon>
        <taxon>Spermatophyta</taxon>
        <taxon>Magnoliopsida</taxon>
        <taxon>eudicotyledons</taxon>
        <taxon>Gunneridae</taxon>
        <taxon>Pentapetalae</taxon>
        <taxon>rosids</taxon>
        <taxon>malvids</taxon>
        <taxon>Sapindales</taxon>
        <taxon>Meliaceae</taxon>
        <taxon>Melia</taxon>
    </lineage>
</organism>
<dbReference type="Proteomes" id="UP001164539">
    <property type="component" value="Chromosome 8"/>
</dbReference>
<keyword evidence="2" id="KW-1185">Reference proteome</keyword>
<protein>
    <submittedName>
        <fullName evidence="1">Glutathione s-transferase</fullName>
    </submittedName>
</protein>
<comment type="caution">
    <text evidence="1">The sequence shown here is derived from an EMBL/GenBank/DDBJ whole genome shotgun (WGS) entry which is preliminary data.</text>
</comment>
<gene>
    <name evidence="1" type="ORF">OWV82_015569</name>
</gene>
<evidence type="ECO:0000313" key="1">
    <source>
        <dbReference type="EMBL" id="KAJ4713480.1"/>
    </source>
</evidence>